<feature type="domain" description="Peptidase S26" evidence="10">
    <location>
        <begin position="11"/>
        <end position="214"/>
    </location>
</feature>
<evidence type="ECO:0000313" key="11">
    <source>
        <dbReference type="EMBL" id="GIL39376.1"/>
    </source>
</evidence>
<comment type="catalytic activity">
    <reaction evidence="1 8">
        <text>Cleavage of hydrophobic, N-terminal signal or leader sequences from secreted and periplasmic proteins.</text>
        <dbReference type="EC" id="3.4.21.89"/>
    </reaction>
</comment>
<name>A0A8S8XDN8_9PROT</name>
<dbReference type="InterPro" id="IPR019533">
    <property type="entry name" value="Peptidase_S26"/>
</dbReference>
<dbReference type="Proteomes" id="UP000681075">
    <property type="component" value="Unassembled WGS sequence"/>
</dbReference>
<dbReference type="GO" id="GO:0006465">
    <property type="term" value="P:signal peptide processing"/>
    <property type="evidence" value="ECO:0007669"/>
    <property type="project" value="InterPro"/>
</dbReference>
<evidence type="ECO:0000256" key="9">
    <source>
        <dbReference type="RuleBase" id="RU362042"/>
    </source>
</evidence>
<dbReference type="InterPro" id="IPR000223">
    <property type="entry name" value="Pept_S26A_signal_pept_1"/>
</dbReference>
<dbReference type="GO" id="GO:0004252">
    <property type="term" value="F:serine-type endopeptidase activity"/>
    <property type="evidence" value="ECO:0007669"/>
    <property type="project" value="InterPro"/>
</dbReference>
<dbReference type="PROSITE" id="PS00501">
    <property type="entry name" value="SPASE_I_1"/>
    <property type="match status" value="1"/>
</dbReference>
<dbReference type="InterPro" id="IPR036286">
    <property type="entry name" value="LexA/Signal_pep-like_sf"/>
</dbReference>
<dbReference type="PANTHER" id="PTHR43390:SF1">
    <property type="entry name" value="CHLOROPLAST PROCESSING PEPTIDASE"/>
    <property type="match status" value="1"/>
</dbReference>
<feature type="active site" evidence="7">
    <location>
        <position position="35"/>
    </location>
</feature>
<dbReference type="PRINTS" id="PR00727">
    <property type="entry name" value="LEADERPTASE"/>
</dbReference>
<dbReference type="InterPro" id="IPR019758">
    <property type="entry name" value="Pept_S26A_signal_pept_1_CS"/>
</dbReference>
<evidence type="ECO:0000256" key="3">
    <source>
        <dbReference type="ARBA" id="ARBA00013208"/>
    </source>
</evidence>
<keyword evidence="12" id="KW-1185">Reference proteome</keyword>
<comment type="caution">
    <text evidence="11">The sequence shown here is derived from an EMBL/GenBank/DDBJ whole genome shotgun (WGS) entry which is preliminary data.</text>
</comment>
<dbReference type="EC" id="3.4.21.89" evidence="3 8"/>
<evidence type="ECO:0000313" key="12">
    <source>
        <dbReference type="Proteomes" id="UP000681075"/>
    </source>
</evidence>
<sequence>MRRFFAEAGRWALAILAVLVVRATVAAPFEIPSGSMLPTLQIGDRILASKFAYGWSRFSPPVTLPGPNGRLSFSDPKRGDVVVFVHPRQGNVWVKRVIGLPGDEVALLHGRLRINNVEVQRERVGVSQLETHGVRMPVTEYRETLPGAASSHAIWLVKDDAPLENWGPVRVPPGKLLMLGDNRDDSADSRVSLDDGGVGLLPIENVLGRADVILFSTAASPRFLHKVE</sequence>
<dbReference type="PROSITE" id="PS00761">
    <property type="entry name" value="SPASE_I_3"/>
    <property type="match status" value="1"/>
</dbReference>
<evidence type="ECO:0000256" key="1">
    <source>
        <dbReference type="ARBA" id="ARBA00000677"/>
    </source>
</evidence>
<organism evidence="11 12">
    <name type="scientific">Roseiterribacter gracilis</name>
    <dbReference type="NCBI Taxonomy" id="2812848"/>
    <lineage>
        <taxon>Bacteria</taxon>
        <taxon>Pseudomonadati</taxon>
        <taxon>Pseudomonadota</taxon>
        <taxon>Alphaproteobacteria</taxon>
        <taxon>Rhodospirillales</taxon>
        <taxon>Roseiterribacteraceae</taxon>
        <taxon>Roseiterribacter</taxon>
    </lineage>
</organism>
<dbReference type="AlphaFoldDB" id="A0A8S8XDN8"/>
<dbReference type="CDD" id="cd06530">
    <property type="entry name" value="S26_SPase_I"/>
    <property type="match status" value="1"/>
</dbReference>
<evidence type="ECO:0000256" key="5">
    <source>
        <dbReference type="ARBA" id="ARBA00022670"/>
    </source>
</evidence>
<evidence type="ECO:0000256" key="2">
    <source>
        <dbReference type="ARBA" id="ARBA00009370"/>
    </source>
</evidence>
<protein>
    <recommendedName>
        <fullName evidence="4 8">Signal peptidase I</fullName>
        <ecNumber evidence="3 8">3.4.21.89</ecNumber>
    </recommendedName>
</protein>
<dbReference type="PANTHER" id="PTHR43390">
    <property type="entry name" value="SIGNAL PEPTIDASE I"/>
    <property type="match status" value="1"/>
</dbReference>
<evidence type="ECO:0000256" key="7">
    <source>
        <dbReference type="PIRSR" id="PIRSR600223-1"/>
    </source>
</evidence>
<accession>A0A8S8XDN8</accession>
<dbReference type="GO" id="GO:0016020">
    <property type="term" value="C:membrane"/>
    <property type="evidence" value="ECO:0007669"/>
    <property type="project" value="UniProtKB-SubCell"/>
</dbReference>
<dbReference type="InterPro" id="IPR019756">
    <property type="entry name" value="Pept_S26A_signal_pept_1_Ser-AS"/>
</dbReference>
<evidence type="ECO:0000256" key="4">
    <source>
        <dbReference type="ARBA" id="ARBA00019232"/>
    </source>
</evidence>
<dbReference type="SUPFAM" id="SSF51306">
    <property type="entry name" value="LexA/Signal peptidase"/>
    <property type="match status" value="1"/>
</dbReference>
<dbReference type="Pfam" id="PF10502">
    <property type="entry name" value="Peptidase_S26"/>
    <property type="match status" value="1"/>
</dbReference>
<comment type="similarity">
    <text evidence="2 9">Belongs to the peptidase S26 family.</text>
</comment>
<gene>
    <name evidence="11" type="primary">sipS</name>
    <name evidence="11" type="ORF">TMPK1_16130</name>
</gene>
<evidence type="ECO:0000256" key="6">
    <source>
        <dbReference type="ARBA" id="ARBA00022801"/>
    </source>
</evidence>
<feature type="active site" evidence="7">
    <location>
        <position position="95"/>
    </location>
</feature>
<keyword evidence="6 8" id="KW-0378">Hydrolase</keyword>
<dbReference type="GO" id="GO:0009003">
    <property type="term" value="F:signal peptidase activity"/>
    <property type="evidence" value="ECO:0007669"/>
    <property type="project" value="UniProtKB-EC"/>
</dbReference>
<dbReference type="NCBIfam" id="TIGR02227">
    <property type="entry name" value="sigpep_I_bact"/>
    <property type="match status" value="1"/>
</dbReference>
<evidence type="ECO:0000259" key="10">
    <source>
        <dbReference type="Pfam" id="PF10502"/>
    </source>
</evidence>
<dbReference type="EMBL" id="BOPV01000001">
    <property type="protein sequence ID" value="GIL39376.1"/>
    <property type="molecule type" value="Genomic_DNA"/>
</dbReference>
<dbReference type="RefSeq" id="WP_420242482.1">
    <property type="nucleotide sequence ID" value="NZ_BOPV01000001.1"/>
</dbReference>
<evidence type="ECO:0000256" key="8">
    <source>
        <dbReference type="RuleBase" id="RU003993"/>
    </source>
</evidence>
<reference evidence="11" key="1">
    <citation type="submission" date="2021-02" db="EMBL/GenBank/DDBJ databases">
        <title>Genome sequence of Rhodospirillales sp. strain TMPK1 isolated from soil.</title>
        <authorList>
            <person name="Nakai R."/>
            <person name="Kusada H."/>
            <person name="Tamaki H."/>
        </authorList>
    </citation>
    <scope>NUCLEOTIDE SEQUENCE</scope>
    <source>
        <strain evidence="11">TMPK1</strain>
    </source>
</reference>
<dbReference type="PROSITE" id="PS00760">
    <property type="entry name" value="SPASE_I_2"/>
    <property type="match status" value="1"/>
</dbReference>
<comment type="subcellular location">
    <subcellularLocation>
        <location evidence="9">Membrane</location>
        <topology evidence="9">Single-pass type II membrane protein</topology>
    </subcellularLocation>
</comment>
<dbReference type="Gene3D" id="2.10.109.10">
    <property type="entry name" value="Umud Fragment, subunit A"/>
    <property type="match status" value="1"/>
</dbReference>
<proteinExistence type="inferred from homology"/>
<dbReference type="InterPro" id="IPR019757">
    <property type="entry name" value="Pept_S26A_signal_pept_1_Lys-AS"/>
</dbReference>
<keyword evidence="5 8" id="KW-0645">Protease</keyword>